<feature type="compositionally biased region" description="Basic residues" evidence="1">
    <location>
        <begin position="22"/>
        <end position="35"/>
    </location>
</feature>
<name>A0A0P0WX08_ORYSJ</name>
<evidence type="ECO:0000256" key="1">
    <source>
        <dbReference type="SAM" id="MobiDB-lite"/>
    </source>
</evidence>
<proteinExistence type="predicted"/>
<evidence type="ECO:0000313" key="2">
    <source>
        <dbReference type="EMBL" id="BAS97798.1"/>
    </source>
</evidence>
<protein>
    <submittedName>
        <fullName evidence="2">Os06g0480250 protein</fullName>
    </submittedName>
</protein>
<dbReference type="InParanoid" id="A0A0P0WX08"/>
<accession>A0A0P0WX08</accession>
<dbReference type="Proteomes" id="UP000059680">
    <property type="component" value="Chromosome 6"/>
</dbReference>
<sequence length="101" mass="11305">MSQAFFTNGIRMGYWSSTRSGRSPRRSGRPARWTRWRGSTGRGRRRRSTLAGTRASRSRALSRTPPSAERAPYYDAPYYDGAPSAAFKPKQELDAAATPFS</sequence>
<dbReference type="AlphaFoldDB" id="A0A0P0WX08"/>
<organism evidence="2 3">
    <name type="scientific">Oryza sativa subsp. japonica</name>
    <name type="common">Rice</name>
    <dbReference type="NCBI Taxonomy" id="39947"/>
    <lineage>
        <taxon>Eukaryota</taxon>
        <taxon>Viridiplantae</taxon>
        <taxon>Streptophyta</taxon>
        <taxon>Embryophyta</taxon>
        <taxon>Tracheophyta</taxon>
        <taxon>Spermatophyta</taxon>
        <taxon>Magnoliopsida</taxon>
        <taxon>Liliopsida</taxon>
        <taxon>Poales</taxon>
        <taxon>Poaceae</taxon>
        <taxon>BOP clade</taxon>
        <taxon>Oryzoideae</taxon>
        <taxon>Oryzeae</taxon>
        <taxon>Oryzinae</taxon>
        <taxon>Oryza</taxon>
        <taxon>Oryza sativa</taxon>
    </lineage>
</organism>
<reference evidence="3" key="1">
    <citation type="journal article" date="2005" name="Nature">
        <title>The map-based sequence of the rice genome.</title>
        <authorList>
            <consortium name="International rice genome sequencing project (IRGSP)"/>
            <person name="Matsumoto T."/>
            <person name="Wu J."/>
            <person name="Kanamori H."/>
            <person name="Katayose Y."/>
            <person name="Fujisawa M."/>
            <person name="Namiki N."/>
            <person name="Mizuno H."/>
            <person name="Yamamoto K."/>
            <person name="Antonio B.A."/>
            <person name="Baba T."/>
            <person name="Sakata K."/>
            <person name="Nagamura Y."/>
            <person name="Aoki H."/>
            <person name="Arikawa K."/>
            <person name="Arita K."/>
            <person name="Bito T."/>
            <person name="Chiden Y."/>
            <person name="Fujitsuka N."/>
            <person name="Fukunaka R."/>
            <person name="Hamada M."/>
            <person name="Harada C."/>
            <person name="Hayashi A."/>
            <person name="Hijishita S."/>
            <person name="Honda M."/>
            <person name="Hosokawa S."/>
            <person name="Ichikawa Y."/>
            <person name="Idonuma A."/>
            <person name="Iijima M."/>
            <person name="Ikeda M."/>
            <person name="Ikeno M."/>
            <person name="Ito K."/>
            <person name="Ito S."/>
            <person name="Ito T."/>
            <person name="Ito Y."/>
            <person name="Ito Y."/>
            <person name="Iwabuchi A."/>
            <person name="Kamiya K."/>
            <person name="Karasawa W."/>
            <person name="Kurita K."/>
            <person name="Katagiri S."/>
            <person name="Kikuta A."/>
            <person name="Kobayashi H."/>
            <person name="Kobayashi N."/>
            <person name="Machita K."/>
            <person name="Maehara T."/>
            <person name="Masukawa M."/>
            <person name="Mizubayashi T."/>
            <person name="Mukai Y."/>
            <person name="Nagasaki H."/>
            <person name="Nagata Y."/>
            <person name="Naito S."/>
            <person name="Nakashima M."/>
            <person name="Nakama Y."/>
            <person name="Nakamichi Y."/>
            <person name="Nakamura M."/>
            <person name="Meguro A."/>
            <person name="Negishi M."/>
            <person name="Ohta I."/>
            <person name="Ohta T."/>
            <person name="Okamoto M."/>
            <person name="Ono N."/>
            <person name="Saji S."/>
            <person name="Sakaguchi M."/>
            <person name="Sakai K."/>
            <person name="Shibata M."/>
            <person name="Shimokawa T."/>
            <person name="Song J."/>
            <person name="Takazaki Y."/>
            <person name="Terasawa K."/>
            <person name="Tsugane M."/>
            <person name="Tsuji K."/>
            <person name="Ueda S."/>
            <person name="Waki K."/>
            <person name="Yamagata H."/>
            <person name="Yamamoto M."/>
            <person name="Yamamoto S."/>
            <person name="Yamane H."/>
            <person name="Yoshiki S."/>
            <person name="Yoshihara R."/>
            <person name="Yukawa K."/>
            <person name="Zhong H."/>
            <person name="Yano M."/>
            <person name="Yuan Q."/>
            <person name="Ouyang S."/>
            <person name="Liu J."/>
            <person name="Jones K.M."/>
            <person name="Gansberger K."/>
            <person name="Moffat K."/>
            <person name="Hill J."/>
            <person name="Bera J."/>
            <person name="Fadrosh D."/>
            <person name="Jin S."/>
            <person name="Johri S."/>
            <person name="Kim M."/>
            <person name="Overton L."/>
            <person name="Reardon M."/>
            <person name="Tsitrin T."/>
            <person name="Vuong H."/>
            <person name="Weaver B."/>
            <person name="Ciecko A."/>
            <person name="Tallon L."/>
            <person name="Jackson J."/>
            <person name="Pai G."/>
            <person name="Aken S.V."/>
            <person name="Utterback T."/>
            <person name="Reidmuller S."/>
            <person name="Feldblyum T."/>
            <person name="Hsiao J."/>
            <person name="Zismann V."/>
            <person name="Iobst S."/>
            <person name="de Vazeille A.R."/>
            <person name="Buell C.R."/>
            <person name="Ying K."/>
            <person name="Li Y."/>
            <person name="Lu T."/>
            <person name="Huang Y."/>
            <person name="Zhao Q."/>
            <person name="Feng Q."/>
            <person name="Zhang L."/>
            <person name="Zhu J."/>
            <person name="Weng Q."/>
            <person name="Mu J."/>
            <person name="Lu Y."/>
            <person name="Fan D."/>
            <person name="Liu Y."/>
            <person name="Guan J."/>
            <person name="Zhang Y."/>
            <person name="Yu S."/>
            <person name="Liu X."/>
            <person name="Zhang Y."/>
            <person name="Hong G."/>
            <person name="Han B."/>
            <person name="Choisne N."/>
            <person name="Demange N."/>
            <person name="Orjeda G."/>
            <person name="Samain S."/>
            <person name="Cattolico L."/>
            <person name="Pelletier E."/>
            <person name="Couloux A."/>
            <person name="Segurens B."/>
            <person name="Wincker P."/>
            <person name="D'Hont A."/>
            <person name="Scarpelli C."/>
            <person name="Weissenbach J."/>
            <person name="Salanoubat M."/>
            <person name="Quetier F."/>
            <person name="Yu Y."/>
            <person name="Kim H.R."/>
            <person name="Rambo T."/>
            <person name="Currie J."/>
            <person name="Collura K."/>
            <person name="Luo M."/>
            <person name="Yang T."/>
            <person name="Ammiraju J.S.S."/>
            <person name="Engler F."/>
            <person name="Soderlund C."/>
            <person name="Wing R.A."/>
            <person name="Palmer L.E."/>
            <person name="de la Bastide M."/>
            <person name="Spiegel L."/>
            <person name="Nascimento L."/>
            <person name="Zutavern T."/>
            <person name="O'Shaughnessy A."/>
            <person name="Dike S."/>
            <person name="Dedhia N."/>
            <person name="Preston R."/>
            <person name="Balija V."/>
            <person name="McCombie W.R."/>
            <person name="Chow T."/>
            <person name="Chen H."/>
            <person name="Chung M."/>
            <person name="Chen C."/>
            <person name="Shaw J."/>
            <person name="Wu H."/>
            <person name="Hsiao K."/>
            <person name="Chao Y."/>
            <person name="Chu M."/>
            <person name="Cheng C."/>
            <person name="Hour A."/>
            <person name="Lee P."/>
            <person name="Lin S."/>
            <person name="Lin Y."/>
            <person name="Liou J."/>
            <person name="Liu S."/>
            <person name="Hsing Y."/>
            <person name="Raghuvanshi S."/>
            <person name="Mohanty A."/>
            <person name="Bharti A.K."/>
            <person name="Gaur A."/>
            <person name="Gupta V."/>
            <person name="Kumar D."/>
            <person name="Ravi V."/>
            <person name="Vij S."/>
            <person name="Kapur A."/>
            <person name="Khurana P."/>
            <person name="Khurana P."/>
            <person name="Khurana J.P."/>
            <person name="Tyagi A.K."/>
            <person name="Gaikwad K."/>
            <person name="Singh A."/>
            <person name="Dalal V."/>
            <person name="Srivastava S."/>
            <person name="Dixit A."/>
            <person name="Pal A.K."/>
            <person name="Ghazi I.A."/>
            <person name="Yadav M."/>
            <person name="Pandit A."/>
            <person name="Bhargava A."/>
            <person name="Sureshbabu K."/>
            <person name="Batra K."/>
            <person name="Sharma T.R."/>
            <person name="Mohapatra T."/>
            <person name="Singh N.K."/>
            <person name="Messing J."/>
            <person name="Nelson A.B."/>
            <person name="Fuks G."/>
            <person name="Kavchok S."/>
            <person name="Keizer G."/>
            <person name="Linton E."/>
            <person name="Llaca V."/>
            <person name="Song R."/>
            <person name="Tanyolac B."/>
            <person name="Young S."/>
            <person name="Ho-Il K."/>
            <person name="Hahn J.H."/>
            <person name="Sangsakoo G."/>
            <person name="Vanavichit A."/>
            <person name="de Mattos Luiz.A.T."/>
            <person name="Zimmer P.D."/>
            <person name="Malone G."/>
            <person name="Dellagostin O."/>
            <person name="de Oliveira A.C."/>
            <person name="Bevan M."/>
            <person name="Bancroft I."/>
            <person name="Minx P."/>
            <person name="Cordum H."/>
            <person name="Wilson R."/>
            <person name="Cheng Z."/>
            <person name="Jin W."/>
            <person name="Jiang J."/>
            <person name="Leong S.A."/>
            <person name="Iwama H."/>
            <person name="Gojobori T."/>
            <person name="Itoh T."/>
            <person name="Niimura Y."/>
            <person name="Fujii Y."/>
            <person name="Habara T."/>
            <person name="Sakai H."/>
            <person name="Sato Y."/>
            <person name="Wilson G."/>
            <person name="Kumar K."/>
            <person name="McCouch S."/>
            <person name="Juretic N."/>
            <person name="Hoen D."/>
            <person name="Wright S."/>
            <person name="Bruskiewich R."/>
            <person name="Bureau T."/>
            <person name="Miyao A."/>
            <person name="Hirochika H."/>
            <person name="Nishikawa T."/>
            <person name="Kadowaki K."/>
            <person name="Sugiura M."/>
            <person name="Burr B."/>
            <person name="Sasaki T."/>
        </authorList>
    </citation>
    <scope>NUCLEOTIDE SEQUENCE [LARGE SCALE GENOMIC DNA]</scope>
    <source>
        <strain evidence="3">cv. Nipponbare</strain>
    </source>
</reference>
<feature type="compositionally biased region" description="Low complexity" evidence="1">
    <location>
        <begin position="49"/>
        <end position="64"/>
    </location>
</feature>
<evidence type="ECO:0000313" key="3">
    <source>
        <dbReference type="Proteomes" id="UP000059680"/>
    </source>
</evidence>
<reference evidence="2 3" key="2">
    <citation type="journal article" date="2013" name="Plant Cell Physiol.">
        <title>Rice Annotation Project Database (RAP-DB): an integrative and interactive database for rice genomics.</title>
        <authorList>
            <person name="Sakai H."/>
            <person name="Lee S.S."/>
            <person name="Tanaka T."/>
            <person name="Numa H."/>
            <person name="Kim J."/>
            <person name="Kawahara Y."/>
            <person name="Wakimoto H."/>
            <person name="Yang C.C."/>
            <person name="Iwamoto M."/>
            <person name="Abe T."/>
            <person name="Yamada Y."/>
            <person name="Muto A."/>
            <person name="Inokuchi H."/>
            <person name="Ikemura T."/>
            <person name="Matsumoto T."/>
            <person name="Sasaki T."/>
            <person name="Itoh T."/>
        </authorList>
    </citation>
    <scope>NUCLEOTIDE SEQUENCE [LARGE SCALE GENOMIC DNA]</scope>
    <source>
        <strain evidence="3">cv. Nipponbare</strain>
    </source>
</reference>
<gene>
    <name evidence="2" type="ordered locus">Os06g0480250</name>
    <name evidence="2" type="ORF">OSNPB_060480250</name>
</gene>
<keyword evidence="3" id="KW-1185">Reference proteome</keyword>
<reference evidence="2 3" key="3">
    <citation type="journal article" date="2013" name="Rice">
        <title>Improvement of the Oryza sativa Nipponbare reference genome using next generation sequence and optical map data.</title>
        <authorList>
            <person name="Kawahara Y."/>
            <person name="de la Bastide M."/>
            <person name="Hamilton J.P."/>
            <person name="Kanamori H."/>
            <person name="McCombie W.R."/>
            <person name="Ouyang S."/>
            <person name="Schwartz D.C."/>
            <person name="Tanaka T."/>
            <person name="Wu J."/>
            <person name="Zhou S."/>
            <person name="Childs K.L."/>
            <person name="Davidson R.M."/>
            <person name="Lin H."/>
            <person name="Quesada-Ocampo L."/>
            <person name="Vaillancourt B."/>
            <person name="Sakai H."/>
            <person name="Lee S.S."/>
            <person name="Kim J."/>
            <person name="Numa H."/>
            <person name="Itoh T."/>
            <person name="Buell C.R."/>
            <person name="Matsumoto T."/>
        </authorList>
    </citation>
    <scope>NUCLEOTIDE SEQUENCE [LARGE SCALE GENOMIC DNA]</scope>
    <source>
        <strain evidence="3">cv. Nipponbare</strain>
    </source>
</reference>
<feature type="region of interest" description="Disordered" evidence="1">
    <location>
        <begin position="14"/>
        <end position="75"/>
    </location>
</feature>
<dbReference type="PaxDb" id="39947-A0A0P0WX08"/>
<dbReference type="EMBL" id="AP014962">
    <property type="protein sequence ID" value="BAS97798.1"/>
    <property type="molecule type" value="Genomic_DNA"/>
</dbReference>